<name>A0ABD3AF88_9GENT</name>
<feature type="domain" description="Branched-chain alpha-ketoacid dehydrogenase kinase/Pyruvate dehydrogenase kinase N-terminal" evidence="7">
    <location>
        <begin position="13"/>
        <end position="86"/>
    </location>
</feature>
<keyword evidence="3 6" id="KW-0418">Kinase</keyword>
<comment type="caution">
    <text evidence="8">The sequence shown here is derived from an EMBL/GenBank/DDBJ whole genome shotgun (WGS) entry which is preliminary data.</text>
</comment>
<keyword evidence="4 6" id="KW-0067">ATP-binding</keyword>
<dbReference type="SUPFAM" id="SSF69012">
    <property type="entry name" value="alpha-ketoacid dehydrogenase kinase, N-terminal domain"/>
    <property type="match status" value="1"/>
</dbReference>
<dbReference type="Gene3D" id="1.20.140.20">
    <property type="entry name" value="Alpha-ketoacid/pyruvate dehydrogenase kinase, N-terminal domain"/>
    <property type="match status" value="1"/>
</dbReference>
<dbReference type="InterPro" id="IPR018955">
    <property type="entry name" value="BCDHK/PDK_N"/>
</dbReference>
<comment type="subcellular location">
    <subcellularLocation>
        <location evidence="6">Mitochondrion matrix</location>
    </subcellularLocation>
</comment>
<evidence type="ECO:0000256" key="3">
    <source>
        <dbReference type="ARBA" id="ARBA00022777"/>
    </source>
</evidence>
<keyword evidence="2 6" id="KW-0547">Nucleotide-binding</keyword>
<comment type="similarity">
    <text evidence="6">Belongs to the PDK/BCKDK protein kinase family.</text>
</comment>
<evidence type="ECO:0000313" key="8">
    <source>
        <dbReference type="EMBL" id="KAL3529864.1"/>
    </source>
</evidence>
<sequence>MVYPLSPLSSRCEIKVRHNNLVPMMALGVQELKKDLKSKVDYKDLDEIYQFLDHFYMSRTELCILIGQHVALHNPNPLPDCVGYIHTKMSLVVVAQSASKDARSICLSFIATSREEEKNPNPTTTKQAATAFMEFAGTGDLAVTTLLRKNVATTIEAKNHCLVASGMGKTMQQLPVWRD</sequence>
<dbReference type="GO" id="GO:0004740">
    <property type="term" value="F:pyruvate dehydrogenase (acetyl-transferring) kinase activity"/>
    <property type="evidence" value="ECO:0007669"/>
    <property type="project" value="UniProtKB-EC"/>
</dbReference>
<evidence type="ECO:0000256" key="2">
    <source>
        <dbReference type="ARBA" id="ARBA00022741"/>
    </source>
</evidence>
<dbReference type="GO" id="GO:0005759">
    <property type="term" value="C:mitochondrial matrix"/>
    <property type="evidence" value="ECO:0007669"/>
    <property type="project" value="UniProtKB-SubCell"/>
</dbReference>
<comment type="catalytic activity">
    <reaction evidence="5">
        <text>L-seryl-[pyruvate dehydrogenase E1 alpha subunit] + ATP = O-phospho-L-seryl-[pyruvate dehydrogenase E1 alpha subunit] + ADP + H(+)</text>
        <dbReference type="Rhea" id="RHEA:23052"/>
        <dbReference type="Rhea" id="RHEA-COMP:13689"/>
        <dbReference type="Rhea" id="RHEA-COMP:13690"/>
        <dbReference type="ChEBI" id="CHEBI:15378"/>
        <dbReference type="ChEBI" id="CHEBI:29999"/>
        <dbReference type="ChEBI" id="CHEBI:30616"/>
        <dbReference type="ChEBI" id="CHEBI:83421"/>
        <dbReference type="ChEBI" id="CHEBI:456216"/>
        <dbReference type="EC" id="2.7.11.2"/>
    </reaction>
</comment>
<keyword evidence="1 6" id="KW-0808">Transferase</keyword>
<dbReference type="PANTHER" id="PTHR11947">
    <property type="entry name" value="PYRUVATE DEHYDROGENASE KINASE"/>
    <property type="match status" value="1"/>
</dbReference>
<keyword evidence="9" id="KW-1185">Reference proteome</keyword>
<dbReference type="AlphaFoldDB" id="A0ABD3AF88"/>
<evidence type="ECO:0000256" key="4">
    <source>
        <dbReference type="ARBA" id="ARBA00022840"/>
    </source>
</evidence>
<dbReference type="InterPro" id="IPR036784">
    <property type="entry name" value="AK/P_DHK_N_sf"/>
</dbReference>
<evidence type="ECO:0000259" key="7">
    <source>
        <dbReference type="Pfam" id="PF10436"/>
    </source>
</evidence>
<evidence type="ECO:0000256" key="6">
    <source>
        <dbReference type="RuleBase" id="RU366032"/>
    </source>
</evidence>
<dbReference type="PANTHER" id="PTHR11947:SF3">
    <property type="entry name" value="[PYRUVATE DEHYDROGENASE (ACETYL-TRANSFERRING)] KINASE, MITOCHONDRIAL"/>
    <property type="match status" value="1"/>
</dbReference>
<gene>
    <name evidence="8" type="ORF">ACH5RR_009186</name>
</gene>
<dbReference type="InterPro" id="IPR039028">
    <property type="entry name" value="BCKD/PDK"/>
</dbReference>
<proteinExistence type="inferred from homology"/>
<organism evidence="8 9">
    <name type="scientific">Cinchona calisaya</name>
    <dbReference type="NCBI Taxonomy" id="153742"/>
    <lineage>
        <taxon>Eukaryota</taxon>
        <taxon>Viridiplantae</taxon>
        <taxon>Streptophyta</taxon>
        <taxon>Embryophyta</taxon>
        <taxon>Tracheophyta</taxon>
        <taxon>Spermatophyta</taxon>
        <taxon>Magnoliopsida</taxon>
        <taxon>eudicotyledons</taxon>
        <taxon>Gunneridae</taxon>
        <taxon>Pentapetalae</taxon>
        <taxon>asterids</taxon>
        <taxon>lamiids</taxon>
        <taxon>Gentianales</taxon>
        <taxon>Rubiaceae</taxon>
        <taxon>Cinchonoideae</taxon>
        <taxon>Cinchoneae</taxon>
        <taxon>Cinchona</taxon>
    </lineage>
</organism>
<dbReference type="EMBL" id="JBJUIK010000004">
    <property type="protein sequence ID" value="KAL3529864.1"/>
    <property type="molecule type" value="Genomic_DNA"/>
</dbReference>
<accession>A0ABD3AF88</accession>
<dbReference type="GO" id="GO:0005524">
    <property type="term" value="F:ATP binding"/>
    <property type="evidence" value="ECO:0007669"/>
    <property type="project" value="UniProtKB-UniRule"/>
</dbReference>
<dbReference type="Proteomes" id="UP001630127">
    <property type="component" value="Unassembled WGS sequence"/>
</dbReference>
<evidence type="ECO:0000256" key="1">
    <source>
        <dbReference type="ARBA" id="ARBA00022679"/>
    </source>
</evidence>
<evidence type="ECO:0000256" key="5">
    <source>
        <dbReference type="ARBA" id="ARBA00048201"/>
    </source>
</evidence>
<dbReference type="Pfam" id="PF10436">
    <property type="entry name" value="BCDHK_Adom3"/>
    <property type="match status" value="1"/>
</dbReference>
<reference evidence="8 9" key="1">
    <citation type="submission" date="2024-11" db="EMBL/GenBank/DDBJ databases">
        <title>A near-complete genome assembly of Cinchona calisaya.</title>
        <authorList>
            <person name="Lian D.C."/>
            <person name="Zhao X.W."/>
            <person name="Wei L."/>
        </authorList>
    </citation>
    <scope>NUCLEOTIDE SEQUENCE [LARGE SCALE GENOMIC DNA]</scope>
    <source>
        <tissue evidence="8">Nenye</tissue>
    </source>
</reference>
<keyword evidence="6" id="KW-0496">Mitochondrion</keyword>
<dbReference type="EC" id="2.7.11.-" evidence="6"/>
<protein>
    <recommendedName>
        <fullName evidence="6">Protein-serine/threonine kinase</fullName>
        <ecNumber evidence="6">2.7.11.-</ecNumber>
    </recommendedName>
</protein>
<evidence type="ECO:0000313" key="9">
    <source>
        <dbReference type="Proteomes" id="UP001630127"/>
    </source>
</evidence>